<protein>
    <submittedName>
        <fullName evidence="6">Hemolysin-type calcium-binding repeat-containing protein</fullName>
    </submittedName>
</protein>
<dbReference type="GO" id="GO:0008237">
    <property type="term" value="F:metallopeptidase activity"/>
    <property type="evidence" value="ECO:0007669"/>
    <property type="project" value="InterPro"/>
</dbReference>
<dbReference type="STRING" id="390270.SAMN04488005_2891"/>
<dbReference type="Gene3D" id="3.40.390.10">
    <property type="entry name" value="Collagenase (Catalytic Domain)"/>
    <property type="match status" value="1"/>
</dbReference>
<evidence type="ECO:0000313" key="6">
    <source>
        <dbReference type="EMBL" id="SFR56043.1"/>
    </source>
</evidence>
<evidence type="ECO:0000256" key="4">
    <source>
        <dbReference type="ARBA" id="ARBA00022737"/>
    </source>
</evidence>
<keyword evidence="7" id="KW-1185">Reference proteome</keyword>
<dbReference type="Proteomes" id="UP000199478">
    <property type="component" value="Unassembled WGS sequence"/>
</dbReference>
<dbReference type="PANTHER" id="PTHR38340">
    <property type="entry name" value="S-LAYER PROTEIN"/>
    <property type="match status" value="1"/>
</dbReference>
<dbReference type="PROSITE" id="PS00330">
    <property type="entry name" value="HEMOLYSIN_CALCIUM"/>
    <property type="match status" value="2"/>
</dbReference>
<comment type="cofactor">
    <cofactor evidence="1">
        <name>Ca(2+)</name>
        <dbReference type="ChEBI" id="CHEBI:29108"/>
    </cofactor>
</comment>
<evidence type="ECO:0000256" key="2">
    <source>
        <dbReference type="ARBA" id="ARBA00004613"/>
    </source>
</evidence>
<dbReference type="InterPro" id="IPR011049">
    <property type="entry name" value="Serralysin-like_metalloprot_C"/>
</dbReference>
<dbReference type="InterPro" id="IPR050557">
    <property type="entry name" value="RTX_toxin/Mannuronan_C5-epim"/>
</dbReference>
<evidence type="ECO:0000259" key="5">
    <source>
        <dbReference type="Pfam" id="PF08548"/>
    </source>
</evidence>
<feature type="domain" description="Peptidase M10 serralysin C-terminal" evidence="5">
    <location>
        <begin position="217"/>
        <end position="474"/>
    </location>
</feature>
<sequence>MAQSTSPVSTLDSGNSRGDAVITVSFVTSGNTANAIGGERTSEGWSNYEKQQFMAALATISNYVNLTFVETTNVNADFQLVLDDFGNSSNTLGYFYMHQTQNYTGSTAGYFNSNNNAGWNTTGGLEAGGLAYSTIIHEALHGLGLDHPHDGNGVLQGLEGHTGDPSYPFGFYGDYGLNQEVYTIMSYNAGYNGAPAANGINNGGAASPMALDIAMLQEIYGANTTYNSGNNYYDIPDNDDAWVSIWDTGGTDTIRYSGSKDVTIDLREATLQYEAGGGGFISAADGVAGGYTIANGAVIENATGGSGDDTLIGNDVNNTLTGNGGTDTIDGGAGNDTLYGNSGGDIVSSGEGANTIYGGSGFDNLDGGDGVDTIFGGSGNDSIYGHDGNDNLYGGRGNDIINGGADDDTIIGGMGADTLTGGAGADTFVFNAMSDSFAATRDEITDFTAGVDEIDLSAFGITSAEVTLDASGGNTTVHIDSNDDGIDDMAILITGVELANTNDFIFV</sequence>
<name>A0A1I6HNI9_9RHOB</name>
<dbReference type="PANTHER" id="PTHR38340:SF1">
    <property type="entry name" value="S-LAYER PROTEIN"/>
    <property type="match status" value="1"/>
</dbReference>
<dbReference type="PRINTS" id="PR00313">
    <property type="entry name" value="CABNDNGRPT"/>
</dbReference>
<dbReference type="GO" id="GO:0005615">
    <property type="term" value="C:extracellular space"/>
    <property type="evidence" value="ECO:0007669"/>
    <property type="project" value="InterPro"/>
</dbReference>
<evidence type="ECO:0000313" key="7">
    <source>
        <dbReference type="Proteomes" id="UP000199478"/>
    </source>
</evidence>
<dbReference type="RefSeq" id="WP_165615067.1">
    <property type="nucleotide sequence ID" value="NZ_FOYP01000002.1"/>
</dbReference>
<dbReference type="InterPro" id="IPR024079">
    <property type="entry name" value="MetalloPept_cat_dom_sf"/>
</dbReference>
<evidence type="ECO:0000256" key="1">
    <source>
        <dbReference type="ARBA" id="ARBA00001913"/>
    </source>
</evidence>
<organism evidence="6 7">
    <name type="scientific">Yoonia tamlensis</name>
    <dbReference type="NCBI Taxonomy" id="390270"/>
    <lineage>
        <taxon>Bacteria</taxon>
        <taxon>Pseudomonadati</taxon>
        <taxon>Pseudomonadota</taxon>
        <taxon>Alphaproteobacteria</taxon>
        <taxon>Rhodobacterales</taxon>
        <taxon>Paracoccaceae</taxon>
        <taxon>Yoonia</taxon>
    </lineage>
</organism>
<dbReference type="InterPro" id="IPR013858">
    <property type="entry name" value="Peptidase_M10B_C"/>
</dbReference>
<keyword evidence="4" id="KW-0677">Repeat</keyword>
<dbReference type="InterPro" id="IPR001343">
    <property type="entry name" value="Hemolysn_Ca-bd"/>
</dbReference>
<dbReference type="Gene3D" id="2.150.10.10">
    <property type="entry name" value="Serralysin-like metalloprotease, C-terminal"/>
    <property type="match status" value="3"/>
</dbReference>
<dbReference type="EMBL" id="FOYP01000002">
    <property type="protein sequence ID" value="SFR56043.1"/>
    <property type="molecule type" value="Genomic_DNA"/>
</dbReference>
<dbReference type="GO" id="GO:0005509">
    <property type="term" value="F:calcium ion binding"/>
    <property type="evidence" value="ECO:0007669"/>
    <property type="project" value="InterPro"/>
</dbReference>
<dbReference type="Pfam" id="PF00353">
    <property type="entry name" value="HemolysinCabind"/>
    <property type="match status" value="2"/>
</dbReference>
<dbReference type="SUPFAM" id="SSF51120">
    <property type="entry name" value="beta-Roll"/>
    <property type="match status" value="2"/>
</dbReference>
<reference evidence="7" key="1">
    <citation type="submission" date="2016-10" db="EMBL/GenBank/DDBJ databases">
        <authorList>
            <person name="Varghese N."/>
            <person name="Submissions S."/>
        </authorList>
    </citation>
    <scope>NUCLEOTIDE SEQUENCE [LARGE SCALE GENOMIC DNA]</scope>
    <source>
        <strain evidence="7">DSM 26879</strain>
    </source>
</reference>
<evidence type="ECO:0000256" key="3">
    <source>
        <dbReference type="ARBA" id="ARBA00022525"/>
    </source>
</evidence>
<gene>
    <name evidence="6" type="ORF">SAMN04488005_2891</name>
</gene>
<keyword evidence="3" id="KW-0964">Secreted</keyword>
<comment type="subcellular location">
    <subcellularLocation>
        <location evidence="2">Secreted</location>
    </subcellularLocation>
</comment>
<accession>A0A1I6HNI9</accession>
<dbReference type="AlphaFoldDB" id="A0A1I6HNI9"/>
<dbReference type="InterPro" id="IPR018511">
    <property type="entry name" value="Hemolysin-typ_Ca-bd_CS"/>
</dbReference>
<proteinExistence type="predicted"/>
<dbReference type="SUPFAM" id="SSF55486">
    <property type="entry name" value="Metalloproteases ('zincins'), catalytic domain"/>
    <property type="match status" value="1"/>
</dbReference>
<dbReference type="Pfam" id="PF08548">
    <property type="entry name" value="Peptidase_M10_C"/>
    <property type="match status" value="1"/>
</dbReference>